<evidence type="ECO:0000313" key="1">
    <source>
        <dbReference type="EMBL" id="GAL18425.1"/>
    </source>
</evidence>
<keyword evidence="2" id="KW-1185">Reference proteome</keyword>
<organism evidence="1 2">
    <name type="scientific">Vibrio maritimus</name>
    <dbReference type="NCBI Taxonomy" id="990268"/>
    <lineage>
        <taxon>Bacteria</taxon>
        <taxon>Pseudomonadati</taxon>
        <taxon>Pseudomonadota</taxon>
        <taxon>Gammaproteobacteria</taxon>
        <taxon>Vibrionales</taxon>
        <taxon>Vibrionaceae</taxon>
        <taxon>Vibrio</taxon>
    </lineage>
</organism>
<dbReference type="EMBL" id="BBMR01000003">
    <property type="protein sequence ID" value="GAL18425.1"/>
    <property type="molecule type" value="Genomic_DNA"/>
</dbReference>
<dbReference type="Proteomes" id="UP000029228">
    <property type="component" value="Unassembled WGS sequence"/>
</dbReference>
<dbReference type="STRING" id="990268.JCM19235_1848"/>
<gene>
    <name evidence="1" type="ORF">JCM19235_1848</name>
</gene>
<evidence type="ECO:0000313" key="2">
    <source>
        <dbReference type="Proteomes" id="UP000029228"/>
    </source>
</evidence>
<dbReference type="AlphaFoldDB" id="A0A090RSP1"/>
<name>A0A090RSP1_9VIBR</name>
<proteinExistence type="predicted"/>
<accession>A0A090RSP1</accession>
<comment type="caution">
    <text evidence="1">The sequence shown here is derived from an EMBL/GenBank/DDBJ whole genome shotgun (WGS) entry which is preliminary data.</text>
</comment>
<dbReference type="OrthoDB" id="5879886at2"/>
<sequence>MKKILLALATALLAIVALLAWVFIPTHERIGPQANEIELNDEFSISAHRIVSTDPDAGSKFAYFVVSDAVNIEDQEPFLVTSDQFAKVSVTGEQTLQAVVNGKIYQFHNDLWVERENGQLWRWYVSLEANYVR</sequence>
<reference evidence="1 2" key="1">
    <citation type="submission" date="2014-09" db="EMBL/GenBank/DDBJ databases">
        <title>Vibrio maritimus JCM 19235. (C45) whole genome shotgun sequence.</title>
        <authorList>
            <person name="Sawabe T."/>
            <person name="Meirelles P."/>
            <person name="Nakanishi M."/>
            <person name="Sayaka M."/>
            <person name="Hattori M."/>
            <person name="Ohkuma M."/>
        </authorList>
    </citation>
    <scope>NUCLEOTIDE SEQUENCE [LARGE SCALE GENOMIC DNA]</scope>
    <source>
        <strain evidence="2">JCM19235</strain>
    </source>
</reference>
<protein>
    <submittedName>
        <fullName evidence="1">Uncharacterized protein</fullName>
    </submittedName>
</protein>